<dbReference type="AlphaFoldDB" id="A0A5C5SEP2"/>
<dbReference type="Proteomes" id="UP000317430">
    <property type="component" value="Unassembled WGS sequence"/>
</dbReference>
<evidence type="ECO:0000313" key="2">
    <source>
        <dbReference type="Proteomes" id="UP000317430"/>
    </source>
</evidence>
<accession>A0A5C5SEP2</accession>
<dbReference type="OrthoDB" id="2230068at2"/>
<evidence type="ECO:0000313" key="1">
    <source>
        <dbReference type="EMBL" id="TWS99279.1"/>
    </source>
</evidence>
<sequence length="130" mass="14626">MQQTSKSFLDYLPWRVSFFAPDGQLIYSNGRADGSFFFLDEDIPPLEDWILQDLKASSTGVLHLPLSLESFDQKIVQSFQTLYDDQKNLIGIFQYTQEISDLLASYLEDSGQALVGWSDVTSGASISNQD</sequence>
<reference evidence="1 2" key="1">
    <citation type="submission" date="2019-08" db="EMBL/GenBank/DDBJ databases">
        <authorList>
            <person name="Lei W."/>
        </authorList>
    </citation>
    <scope>NUCLEOTIDE SEQUENCE [LARGE SCALE GENOMIC DNA]</scope>
    <source>
        <strain evidence="1 2">CCUG 66496</strain>
    </source>
</reference>
<organism evidence="1 2">
    <name type="scientific">Streptococcus cuniculipharyngis</name>
    <dbReference type="NCBI Taxonomy" id="1562651"/>
    <lineage>
        <taxon>Bacteria</taxon>
        <taxon>Bacillati</taxon>
        <taxon>Bacillota</taxon>
        <taxon>Bacilli</taxon>
        <taxon>Lactobacillales</taxon>
        <taxon>Streptococcaceae</taxon>
        <taxon>Streptococcus</taxon>
    </lineage>
</organism>
<proteinExistence type="predicted"/>
<dbReference type="EMBL" id="VOHL01000001">
    <property type="protein sequence ID" value="TWS99279.1"/>
    <property type="molecule type" value="Genomic_DNA"/>
</dbReference>
<comment type="caution">
    <text evidence="1">The sequence shown here is derived from an EMBL/GenBank/DDBJ whole genome shotgun (WGS) entry which is preliminary data.</text>
</comment>
<name>A0A5C5SEP2_9STRE</name>
<protein>
    <submittedName>
        <fullName evidence="1">Sodium transporter</fullName>
    </submittedName>
</protein>
<gene>
    <name evidence="1" type="ORF">FRX57_01930</name>
</gene>
<keyword evidence="2" id="KW-1185">Reference proteome</keyword>